<name>A0A6V8KXT6_9ACTN</name>
<accession>A0A6V8KXT6</accession>
<feature type="domain" description="FAD/NAD(P)-binding" evidence="1">
    <location>
        <begin position="3"/>
        <end position="288"/>
    </location>
</feature>
<dbReference type="Proteomes" id="UP000482960">
    <property type="component" value="Unassembled WGS sequence"/>
</dbReference>
<dbReference type="SUPFAM" id="SSF51905">
    <property type="entry name" value="FAD/NAD(P)-binding domain"/>
    <property type="match status" value="2"/>
</dbReference>
<keyword evidence="3" id="KW-1185">Reference proteome</keyword>
<dbReference type="InterPro" id="IPR036188">
    <property type="entry name" value="FAD/NAD-bd_sf"/>
</dbReference>
<protein>
    <submittedName>
        <fullName evidence="2">Pyridine nucleotide-disulfide oxidoreductase</fullName>
    </submittedName>
</protein>
<dbReference type="InterPro" id="IPR023753">
    <property type="entry name" value="FAD/NAD-binding_dom"/>
</dbReference>
<dbReference type="RefSeq" id="WP_173074134.1">
    <property type="nucleotide sequence ID" value="NZ_BAABJB010000016.1"/>
</dbReference>
<dbReference type="PANTHER" id="PTHR43755">
    <property type="match status" value="1"/>
</dbReference>
<gene>
    <name evidence="2" type="ORF">Prum_008930</name>
</gene>
<evidence type="ECO:0000259" key="1">
    <source>
        <dbReference type="Pfam" id="PF07992"/>
    </source>
</evidence>
<sequence length="379" mass="41064">MRQVLILGAGFGGLELATRLSESLRDEVRVTIVDQNDSFVFGFSKLAIAFGRQTREQVRCPYRDITRPGIEFRQERVTSIDPQTRHVVTNAGTYEPDILIVALGADYDPAATPGFVADGHEYYSVAAAERLSEVLASFHGGRVLIAILGVPFKCPPAPYEGALLLHDYLLTRGVRDATTIHVISPMPSPIPVSKETSEAIVQALDERGIDYTPSHRVTELDPTAHVARLKTGDLPYDLFIGIPIHRAPAVVEQSGLTEGGTDGWVAVDPHNLTTRFPDVYALGDCADAPVPRAGVFAETAARAVADDITAKIRGTGPIAPYDGKGSCYIEFGQGIVGKVDADFLSGPAPTAPFLGPSRELAAEKEQFTRIRRRRWFGTQ</sequence>
<reference evidence="2 3" key="1">
    <citation type="submission" date="2020-03" db="EMBL/GenBank/DDBJ databases">
        <title>Whole genome shotgun sequence of Phytohabitans rumicis NBRC 108638.</title>
        <authorList>
            <person name="Komaki H."/>
            <person name="Tamura T."/>
        </authorList>
    </citation>
    <scope>NUCLEOTIDE SEQUENCE [LARGE SCALE GENOMIC DNA]</scope>
    <source>
        <strain evidence="2 3">NBRC 108638</strain>
    </source>
</reference>
<evidence type="ECO:0000313" key="3">
    <source>
        <dbReference type="Proteomes" id="UP000482960"/>
    </source>
</evidence>
<dbReference type="InterPro" id="IPR052541">
    <property type="entry name" value="SQRD"/>
</dbReference>
<dbReference type="PRINTS" id="PR00368">
    <property type="entry name" value="FADPNR"/>
</dbReference>
<dbReference type="Gene3D" id="3.50.50.60">
    <property type="entry name" value="FAD/NAD(P)-binding domain"/>
    <property type="match status" value="2"/>
</dbReference>
<organism evidence="2 3">
    <name type="scientific">Phytohabitans rumicis</name>
    <dbReference type="NCBI Taxonomy" id="1076125"/>
    <lineage>
        <taxon>Bacteria</taxon>
        <taxon>Bacillati</taxon>
        <taxon>Actinomycetota</taxon>
        <taxon>Actinomycetes</taxon>
        <taxon>Micromonosporales</taxon>
        <taxon>Micromonosporaceae</taxon>
    </lineage>
</organism>
<reference evidence="2 3" key="2">
    <citation type="submission" date="2020-03" db="EMBL/GenBank/DDBJ databases">
        <authorList>
            <person name="Ichikawa N."/>
            <person name="Kimura A."/>
            <person name="Kitahashi Y."/>
            <person name="Uohara A."/>
        </authorList>
    </citation>
    <scope>NUCLEOTIDE SEQUENCE [LARGE SCALE GENOMIC DNA]</scope>
    <source>
        <strain evidence="2 3">NBRC 108638</strain>
    </source>
</reference>
<dbReference type="EMBL" id="BLPG01000001">
    <property type="protein sequence ID" value="GFJ87251.1"/>
    <property type="molecule type" value="Genomic_DNA"/>
</dbReference>
<dbReference type="GO" id="GO:0016491">
    <property type="term" value="F:oxidoreductase activity"/>
    <property type="evidence" value="ECO:0007669"/>
    <property type="project" value="InterPro"/>
</dbReference>
<dbReference type="Pfam" id="PF07992">
    <property type="entry name" value="Pyr_redox_2"/>
    <property type="match status" value="1"/>
</dbReference>
<evidence type="ECO:0000313" key="2">
    <source>
        <dbReference type="EMBL" id="GFJ87251.1"/>
    </source>
</evidence>
<dbReference type="PANTHER" id="PTHR43755:SF1">
    <property type="entry name" value="FAD-DEPENDENT PYRIDINE NUCLEOTIDE-DISULPHIDE OXIDOREDUCTASE"/>
    <property type="match status" value="1"/>
</dbReference>
<proteinExistence type="predicted"/>
<comment type="caution">
    <text evidence="2">The sequence shown here is derived from an EMBL/GenBank/DDBJ whole genome shotgun (WGS) entry which is preliminary data.</text>
</comment>
<dbReference type="AlphaFoldDB" id="A0A6V8KXT6"/>